<dbReference type="CDD" id="cd14721">
    <property type="entry name" value="bZIP_Fos"/>
    <property type="match status" value="1"/>
</dbReference>
<feature type="compositionally biased region" description="Polar residues" evidence="16">
    <location>
        <begin position="605"/>
        <end position="625"/>
    </location>
</feature>
<dbReference type="GO" id="GO:0005886">
    <property type="term" value="C:plasma membrane"/>
    <property type="evidence" value="ECO:0007669"/>
    <property type="project" value="TreeGrafter"/>
</dbReference>
<feature type="compositionally biased region" description="Basic and acidic residues" evidence="16">
    <location>
        <begin position="565"/>
        <end position="599"/>
    </location>
</feature>
<evidence type="ECO:0000256" key="9">
    <source>
        <dbReference type="ARBA" id="ARBA00023015"/>
    </source>
</evidence>
<keyword evidence="20" id="KW-1185">Reference proteome</keyword>
<evidence type="ECO:0000313" key="20">
    <source>
        <dbReference type="Proteomes" id="UP001187343"/>
    </source>
</evidence>
<dbReference type="GO" id="GO:0003677">
    <property type="term" value="F:DNA binding"/>
    <property type="evidence" value="ECO:0007669"/>
    <property type="project" value="UniProtKB-KW"/>
</dbReference>
<feature type="compositionally biased region" description="Basic and acidic residues" evidence="16">
    <location>
        <begin position="626"/>
        <end position="639"/>
    </location>
</feature>
<evidence type="ECO:0000256" key="15">
    <source>
        <dbReference type="RuleBase" id="RU003857"/>
    </source>
</evidence>
<feature type="transmembrane region" description="Helical" evidence="17">
    <location>
        <begin position="297"/>
        <end position="319"/>
    </location>
</feature>
<reference evidence="19" key="1">
    <citation type="submission" date="2023-08" db="EMBL/GenBank/DDBJ databases">
        <title>Chromosome-level Genome Assembly of mud carp (Cirrhinus molitorella).</title>
        <authorList>
            <person name="Liu H."/>
        </authorList>
    </citation>
    <scope>NUCLEOTIDE SEQUENCE</scope>
    <source>
        <strain evidence="19">Prfri</strain>
        <tissue evidence="19">Muscle</tissue>
    </source>
</reference>
<evidence type="ECO:0000256" key="5">
    <source>
        <dbReference type="ARBA" id="ARBA00022692"/>
    </source>
</evidence>
<feature type="domain" description="BZIP" evidence="18">
    <location>
        <begin position="75"/>
        <end position="138"/>
    </location>
</feature>
<dbReference type="PROSITE" id="PS00036">
    <property type="entry name" value="BZIP_BASIC"/>
    <property type="match status" value="1"/>
</dbReference>
<dbReference type="PROSITE" id="PS50217">
    <property type="entry name" value="BZIP"/>
    <property type="match status" value="1"/>
</dbReference>
<evidence type="ECO:0000256" key="1">
    <source>
        <dbReference type="ARBA" id="ARBA00004141"/>
    </source>
</evidence>
<evidence type="ECO:0000256" key="17">
    <source>
        <dbReference type="SAM" id="Phobius"/>
    </source>
</evidence>
<dbReference type="EMBL" id="JAUYZG010000017">
    <property type="protein sequence ID" value="KAK2883667.1"/>
    <property type="molecule type" value="Genomic_DNA"/>
</dbReference>
<keyword evidence="14 15" id="KW-0407">Ion channel</keyword>
<keyword evidence="5 15" id="KW-0812">Transmembrane</keyword>
<keyword evidence="3 15" id="KW-0813">Transport</keyword>
<keyword evidence="9" id="KW-0805">Transcription regulation</keyword>
<feature type="region of interest" description="Disordered" evidence="16">
    <location>
        <begin position="565"/>
        <end position="639"/>
    </location>
</feature>
<keyword evidence="7" id="KW-0630">Potassium</keyword>
<evidence type="ECO:0000256" key="11">
    <source>
        <dbReference type="ARBA" id="ARBA00023125"/>
    </source>
</evidence>
<name>A0AA88PI16_9TELE</name>
<feature type="transmembrane region" description="Helical" evidence="17">
    <location>
        <begin position="375"/>
        <end position="394"/>
    </location>
</feature>
<keyword evidence="12 17" id="KW-0472">Membrane</keyword>
<evidence type="ECO:0000256" key="3">
    <source>
        <dbReference type="ARBA" id="ARBA00022448"/>
    </source>
</evidence>
<dbReference type="GO" id="GO:0003700">
    <property type="term" value="F:DNA-binding transcription factor activity"/>
    <property type="evidence" value="ECO:0007669"/>
    <property type="project" value="InterPro"/>
</dbReference>
<evidence type="ECO:0000256" key="2">
    <source>
        <dbReference type="ARBA" id="ARBA00006666"/>
    </source>
</evidence>
<dbReference type="GO" id="GO:0030322">
    <property type="term" value="P:stabilization of membrane potential"/>
    <property type="evidence" value="ECO:0007669"/>
    <property type="project" value="TreeGrafter"/>
</dbReference>
<dbReference type="Proteomes" id="UP001187343">
    <property type="component" value="Unassembled WGS sequence"/>
</dbReference>
<evidence type="ECO:0000256" key="10">
    <source>
        <dbReference type="ARBA" id="ARBA00023065"/>
    </source>
</evidence>
<keyword evidence="6" id="KW-0631">Potassium channel</keyword>
<feature type="transmembrane region" description="Helical" evidence="17">
    <location>
        <begin position="406"/>
        <end position="431"/>
    </location>
</feature>
<evidence type="ECO:0000256" key="6">
    <source>
        <dbReference type="ARBA" id="ARBA00022826"/>
    </source>
</evidence>
<dbReference type="Pfam" id="PF07885">
    <property type="entry name" value="Ion_trans_2"/>
    <property type="match status" value="2"/>
</dbReference>
<dbReference type="GO" id="GO:0015271">
    <property type="term" value="F:outward rectifier potassium channel activity"/>
    <property type="evidence" value="ECO:0007669"/>
    <property type="project" value="TreeGrafter"/>
</dbReference>
<keyword evidence="11" id="KW-0238">DNA-binding</keyword>
<dbReference type="Pfam" id="PF03131">
    <property type="entry name" value="bZIP_Maf"/>
    <property type="match status" value="1"/>
</dbReference>
<evidence type="ECO:0000256" key="7">
    <source>
        <dbReference type="ARBA" id="ARBA00022958"/>
    </source>
</evidence>
<evidence type="ECO:0000256" key="16">
    <source>
        <dbReference type="SAM" id="MobiDB-lite"/>
    </source>
</evidence>
<dbReference type="PRINTS" id="PR01095">
    <property type="entry name" value="TASKCHANNEL"/>
</dbReference>
<accession>A0AA88PI16</accession>
<dbReference type="InterPro" id="IPR004827">
    <property type="entry name" value="bZIP"/>
</dbReference>
<protein>
    <recommendedName>
        <fullName evidence="18">BZIP domain-containing protein</fullName>
    </recommendedName>
</protein>
<comment type="similarity">
    <text evidence="2 15">Belongs to the two pore domain potassium channel (TC 1.A.1.8) family.</text>
</comment>
<evidence type="ECO:0000256" key="13">
    <source>
        <dbReference type="ARBA" id="ARBA00023163"/>
    </source>
</evidence>
<keyword evidence="10 15" id="KW-0406">Ion transport</keyword>
<dbReference type="InterPro" id="IPR013099">
    <property type="entry name" value="K_chnl_dom"/>
</dbReference>
<feature type="transmembrane region" description="Helical" evidence="17">
    <location>
        <begin position="339"/>
        <end position="363"/>
    </location>
</feature>
<dbReference type="SMART" id="SM00338">
    <property type="entry name" value="BRLZ"/>
    <property type="match status" value="1"/>
</dbReference>
<dbReference type="PANTHER" id="PTHR11003:SF295">
    <property type="entry name" value="POTASSIUM CHANNEL SUBFAMILY K MEMBER 5"/>
    <property type="match status" value="1"/>
</dbReference>
<keyword evidence="4" id="KW-0633">Potassium transport</keyword>
<dbReference type="Gene3D" id="1.20.5.170">
    <property type="match status" value="1"/>
</dbReference>
<evidence type="ECO:0000256" key="4">
    <source>
        <dbReference type="ARBA" id="ARBA00022538"/>
    </source>
</evidence>
<evidence type="ECO:0000256" key="12">
    <source>
        <dbReference type="ARBA" id="ARBA00023136"/>
    </source>
</evidence>
<keyword evidence="8 17" id="KW-1133">Transmembrane helix</keyword>
<dbReference type="SUPFAM" id="SSF81324">
    <property type="entry name" value="Voltage-gated potassium channels"/>
    <property type="match status" value="2"/>
</dbReference>
<comment type="caution">
    <text evidence="19">The sequence shown here is derived from an EMBL/GenBank/DDBJ whole genome shotgun (WGS) entry which is preliminary data.</text>
</comment>
<dbReference type="FunFam" id="1.10.287.70:FF:000077">
    <property type="entry name" value="Potassium channel subfamily K member 5"/>
    <property type="match status" value="1"/>
</dbReference>
<organism evidence="19 20">
    <name type="scientific">Cirrhinus molitorella</name>
    <name type="common">mud carp</name>
    <dbReference type="NCBI Taxonomy" id="172907"/>
    <lineage>
        <taxon>Eukaryota</taxon>
        <taxon>Metazoa</taxon>
        <taxon>Chordata</taxon>
        <taxon>Craniata</taxon>
        <taxon>Vertebrata</taxon>
        <taxon>Euteleostomi</taxon>
        <taxon>Actinopterygii</taxon>
        <taxon>Neopterygii</taxon>
        <taxon>Teleostei</taxon>
        <taxon>Ostariophysi</taxon>
        <taxon>Cypriniformes</taxon>
        <taxon>Cyprinidae</taxon>
        <taxon>Labeoninae</taxon>
        <taxon>Labeonini</taxon>
        <taxon>Cirrhinus</taxon>
    </lineage>
</organism>
<feature type="transmembrane region" description="Helical" evidence="17">
    <location>
        <begin position="188"/>
        <end position="207"/>
    </location>
</feature>
<dbReference type="InterPro" id="IPR004826">
    <property type="entry name" value="bZIP_Maf"/>
</dbReference>
<dbReference type="AlphaFoldDB" id="A0AA88PI16"/>
<gene>
    <name evidence="19" type="ORF">Q8A67_017304</name>
</gene>
<evidence type="ECO:0000259" key="18">
    <source>
        <dbReference type="PROSITE" id="PS50217"/>
    </source>
</evidence>
<dbReference type="InterPro" id="IPR046347">
    <property type="entry name" value="bZIP_sf"/>
</dbReference>
<dbReference type="SUPFAM" id="SSF57959">
    <property type="entry name" value="Leucine zipper domain"/>
    <property type="match status" value="1"/>
</dbReference>
<keyword evidence="13" id="KW-0804">Transcription</keyword>
<dbReference type="PRINTS" id="PR01333">
    <property type="entry name" value="2POREKCHANEL"/>
</dbReference>
<sequence>MNADERNCISGGDNSVSQVEMQISKSPFIATVNAVTSRQELRWIIEPVMPSETLYHTSEPTASFKRNIQLTPDEEEKIRRRRERNKMAAAKCRNRRRELIDLLQEETERLHMEQVVLQRQVSCLQQEKDQLKMLLASHASICTLDKPHSLDTFMSGEHLPSKISITIKQEPLDDRTIYYSIMADKGPILTSVIIFYLSIGAAIFQILEEPHLKAALDEYKNHTAHLLEKYPCLGKEGLDEIIKVVAKAAGRGVTVTGEKQFNNWSWENAVIFAATVITTIGYGNVAPKTTGGRLFCILYGLCGIPLCLTWISELGTFFGGRTKRLSQVLLHKSLSVKKIQFICTIVFLLWGFLVHMIFPACVFMGFEEWTYVEGLYFSFTTLTTVGFGDYVAGVNPDIDYPNLYRFFVQLWICLGLAWLSLFFSWNVHMVVEAHKVLKKRRLRRHRLPIDDVPVKKEIKKAPKPPPRSGVIDIFDFMSEKVEDYSDVIRAIGADERRKKQKQEEELARSKSCSDLLHGLVIPLDHSPRLKRRFSVSANMVMVASGESTDGLNNNNNNNQEEQKLLKEHHRDTKDLKNVRKGTEREEKPGRYTWESRKSDPAIFQSPAQSPTVATSNRGSRFSVSKVSEDHVLEKRKSVG</sequence>
<proteinExistence type="inferred from homology"/>
<evidence type="ECO:0000256" key="14">
    <source>
        <dbReference type="ARBA" id="ARBA00023303"/>
    </source>
</evidence>
<dbReference type="InterPro" id="IPR003280">
    <property type="entry name" value="2pore_dom_K_chnl"/>
</dbReference>
<comment type="subcellular location">
    <subcellularLocation>
        <location evidence="1">Membrane</location>
        <topology evidence="1">Multi-pass membrane protein</topology>
    </subcellularLocation>
</comment>
<feature type="transmembrane region" description="Helical" evidence="17">
    <location>
        <begin position="269"/>
        <end position="285"/>
    </location>
</feature>
<dbReference type="GO" id="GO:0022841">
    <property type="term" value="F:potassium ion leak channel activity"/>
    <property type="evidence" value="ECO:0007669"/>
    <property type="project" value="TreeGrafter"/>
</dbReference>
<evidence type="ECO:0000313" key="19">
    <source>
        <dbReference type="EMBL" id="KAK2883667.1"/>
    </source>
</evidence>
<dbReference type="PANTHER" id="PTHR11003">
    <property type="entry name" value="POTASSIUM CHANNEL, SUBFAMILY K"/>
    <property type="match status" value="1"/>
</dbReference>
<evidence type="ECO:0000256" key="8">
    <source>
        <dbReference type="ARBA" id="ARBA00022989"/>
    </source>
</evidence>
<dbReference type="Gene3D" id="1.10.287.70">
    <property type="match status" value="1"/>
</dbReference>
<dbReference type="InterPro" id="IPR003092">
    <property type="entry name" value="2pore_dom_K_chnl_TASK"/>
</dbReference>